<sequence>MFKFEFDEAKSRSNLEKHGIDFIDAQVLWNDSRLLQIPAKTEDEPRFLVIGVIKRKHWSAVITYRGDRIRIISVRRSRAEEVKLYES</sequence>
<proteinExistence type="predicted"/>
<organism evidence="1 2">
    <name type="scientific">Methylomonas aurea</name>
    <dbReference type="NCBI Taxonomy" id="2952224"/>
    <lineage>
        <taxon>Bacteria</taxon>
        <taxon>Pseudomonadati</taxon>
        <taxon>Pseudomonadota</taxon>
        <taxon>Gammaproteobacteria</taxon>
        <taxon>Methylococcales</taxon>
        <taxon>Methylococcaceae</taxon>
        <taxon>Methylomonas</taxon>
    </lineage>
</organism>
<dbReference type="EMBL" id="JANIBM010000003">
    <property type="protein sequence ID" value="MCQ8180211.1"/>
    <property type="molecule type" value="Genomic_DNA"/>
</dbReference>
<keyword evidence="2" id="KW-1185">Reference proteome</keyword>
<name>A0ABT1UDB3_9GAMM</name>
<dbReference type="Pfam" id="PF04365">
    <property type="entry name" value="BrnT_toxin"/>
    <property type="match status" value="1"/>
</dbReference>
<dbReference type="InterPro" id="IPR007460">
    <property type="entry name" value="BrnT_toxin"/>
</dbReference>
<reference evidence="1 2" key="1">
    <citation type="submission" date="2022-07" db="EMBL/GenBank/DDBJ databases">
        <title>Methylomonas rivi sp. nov., Methylomonas rosea sp. nov., Methylomonas aureus sp. nov. and Methylomonas subterranea sp. nov., four novel methanotrophs isolated from a freshwater creek and the deep terrestrial subsurface.</title>
        <authorList>
            <person name="Abin C."/>
            <person name="Sankaranarayanan K."/>
            <person name="Garner C."/>
            <person name="Sindelar R."/>
            <person name="Kotary K."/>
            <person name="Garner R."/>
            <person name="Barclay S."/>
            <person name="Lawson P."/>
            <person name="Krumholz L."/>
        </authorList>
    </citation>
    <scope>NUCLEOTIDE SEQUENCE [LARGE SCALE GENOMIC DNA]</scope>
    <source>
        <strain evidence="1 2">SURF-1</strain>
    </source>
</reference>
<protein>
    <submittedName>
        <fullName evidence="1">BrnT family toxin</fullName>
    </submittedName>
</protein>
<dbReference type="Gene3D" id="3.10.450.530">
    <property type="entry name" value="Ribonuclease toxin, BrnT, of type II toxin-antitoxin system"/>
    <property type="match status" value="1"/>
</dbReference>
<evidence type="ECO:0000313" key="2">
    <source>
        <dbReference type="Proteomes" id="UP001524569"/>
    </source>
</evidence>
<dbReference type="RefSeq" id="WP_256609587.1">
    <property type="nucleotide sequence ID" value="NZ_JANIBM010000003.1"/>
</dbReference>
<gene>
    <name evidence="1" type="ORF">NP603_03735</name>
</gene>
<comment type="caution">
    <text evidence="1">The sequence shown here is derived from an EMBL/GenBank/DDBJ whole genome shotgun (WGS) entry which is preliminary data.</text>
</comment>
<dbReference type="InterPro" id="IPR038573">
    <property type="entry name" value="BrnT_sf"/>
</dbReference>
<dbReference type="Proteomes" id="UP001524569">
    <property type="component" value="Unassembled WGS sequence"/>
</dbReference>
<accession>A0ABT1UDB3</accession>
<evidence type="ECO:0000313" key="1">
    <source>
        <dbReference type="EMBL" id="MCQ8180211.1"/>
    </source>
</evidence>